<evidence type="ECO:0000313" key="2">
    <source>
        <dbReference type="Proteomes" id="UP000663193"/>
    </source>
</evidence>
<reference evidence="2" key="1">
    <citation type="journal article" date="2021" name="BMC Genomics">
        <title>Chromosome-level genome assembly and manually-curated proteome of model necrotroph Parastagonospora nodorum Sn15 reveals a genome-wide trove of candidate effector homologs, and redundancy of virulence-related functions within an accessory chromosome.</title>
        <authorList>
            <person name="Bertazzoni S."/>
            <person name="Jones D.A.B."/>
            <person name="Phan H.T."/>
            <person name="Tan K.-C."/>
            <person name="Hane J.K."/>
        </authorList>
    </citation>
    <scope>NUCLEOTIDE SEQUENCE [LARGE SCALE GENOMIC DNA]</scope>
    <source>
        <strain evidence="2">SN15 / ATCC MYA-4574 / FGSC 10173)</strain>
    </source>
</reference>
<organism evidence="1 2">
    <name type="scientific">Phaeosphaeria nodorum (strain SN15 / ATCC MYA-4574 / FGSC 10173)</name>
    <name type="common">Glume blotch fungus</name>
    <name type="synonym">Parastagonospora nodorum</name>
    <dbReference type="NCBI Taxonomy" id="321614"/>
    <lineage>
        <taxon>Eukaryota</taxon>
        <taxon>Fungi</taxon>
        <taxon>Dikarya</taxon>
        <taxon>Ascomycota</taxon>
        <taxon>Pezizomycotina</taxon>
        <taxon>Dothideomycetes</taxon>
        <taxon>Pleosporomycetidae</taxon>
        <taxon>Pleosporales</taxon>
        <taxon>Pleosporineae</taxon>
        <taxon>Phaeosphaeriaceae</taxon>
        <taxon>Parastagonospora</taxon>
    </lineage>
</organism>
<name>A0A7U2FFW2_PHANO</name>
<sequence>MTEGIAPGSAQAMVATCINPWFSQASTCSQRVSCAFSRQLGFPAHPGVYHPEKSSAACQLQGQGGGWANAFFDVTAGLPCHSL</sequence>
<dbReference type="AlphaFoldDB" id="A0A7U2FFW2"/>
<gene>
    <name evidence="1" type="ORF">JI435_051050</name>
</gene>
<dbReference type="EMBL" id="CP069035">
    <property type="protein sequence ID" value="QRD02126.1"/>
    <property type="molecule type" value="Genomic_DNA"/>
</dbReference>
<dbReference type="RefSeq" id="XP_001795515.1">
    <property type="nucleotide sequence ID" value="XM_001795463.1"/>
</dbReference>
<accession>A0A7U2FFW2</accession>
<proteinExistence type="predicted"/>
<dbReference type="KEGG" id="pno:SNOG_05105"/>
<keyword evidence="2" id="KW-1185">Reference proteome</keyword>
<evidence type="ECO:0000313" key="1">
    <source>
        <dbReference type="EMBL" id="QRD02126.1"/>
    </source>
</evidence>
<dbReference type="Proteomes" id="UP000663193">
    <property type="component" value="Chromosome 13"/>
</dbReference>
<protein>
    <submittedName>
        <fullName evidence="1">Uncharacterized protein</fullName>
    </submittedName>
</protein>
<dbReference type="VEuPathDB" id="FungiDB:JI435_051050"/>